<gene>
    <name evidence="1" type="ORF">PR048_028623</name>
</gene>
<proteinExistence type="predicted"/>
<protein>
    <submittedName>
        <fullName evidence="1">Uncharacterized protein</fullName>
    </submittedName>
</protein>
<reference evidence="1 2" key="1">
    <citation type="submission" date="2023-02" db="EMBL/GenBank/DDBJ databases">
        <title>LHISI_Scaffold_Assembly.</title>
        <authorList>
            <person name="Stuart O.P."/>
            <person name="Cleave R."/>
            <person name="Magrath M.J.L."/>
            <person name="Mikheyev A.S."/>
        </authorList>
    </citation>
    <scope>NUCLEOTIDE SEQUENCE [LARGE SCALE GENOMIC DNA]</scope>
    <source>
        <strain evidence="1">Daus_M_001</strain>
        <tissue evidence="1">Leg muscle</tissue>
    </source>
</reference>
<name>A0ABQ9GB39_9NEOP</name>
<evidence type="ECO:0000313" key="2">
    <source>
        <dbReference type="Proteomes" id="UP001159363"/>
    </source>
</evidence>
<sequence>MIQELIPARQWQHFNSNDNPADCASRGWSPTKLPTHFSCWSGPMRLKFDSLTAEELHTALFMLVISVQCDSFTAEVQCLKNGKPLPEKSPTVSLTLFINEYRVLRIGGYFHKAEIPEHHKHPALLQNSKLTELTIMHGLLMNLH</sequence>
<keyword evidence="2" id="KW-1185">Reference proteome</keyword>
<organism evidence="1 2">
    <name type="scientific">Dryococelus australis</name>
    <dbReference type="NCBI Taxonomy" id="614101"/>
    <lineage>
        <taxon>Eukaryota</taxon>
        <taxon>Metazoa</taxon>
        <taxon>Ecdysozoa</taxon>
        <taxon>Arthropoda</taxon>
        <taxon>Hexapoda</taxon>
        <taxon>Insecta</taxon>
        <taxon>Pterygota</taxon>
        <taxon>Neoptera</taxon>
        <taxon>Polyneoptera</taxon>
        <taxon>Phasmatodea</taxon>
        <taxon>Verophasmatodea</taxon>
        <taxon>Anareolatae</taxon>
        <taxon>Phasmatidae</taxon>
        <taxon>Eurycanthinae</taxon>
        <taxon>Dryococelus</taxon>
    </lineage>
</organism>
<evidence type="ECO:0000313" key="1">
    <source>
        <dbReference type="EMBL" id="KAJ8869630.1"/>
    </source>
</evidence>
<accession>A0ABQ9GB39</accession>
<dbReference type="Proteomes" id="UP001159363">
    <property type="component" value="Chromosome 12"/>
</dbReference>
<comment type="caution">
    <text evidence="1">The sequence shown here is derived from an EMBL/GenBank/DDBJ whole genome shotgun (WGS) entry which is preliminary data.</text>
</comment>
<dbReference type="EMBL" id="JARBHB010000013">
    <property type="protein sequence ID" value="KAJ8869630.1"/>
    <property type="molecule type" value="Genomic_DNA"/>
</dbReference>